<reference evidence="2" key="1">
    <citation type="journal article" date="2019" name="Int. J. Syst. Evol. Microbiol.">
        <title>The Global Catalogue of Microorganisms (GCM) 10K type strain sequencing project: providing services to taxonomists for standard genome sequencing and annotation.</title>
        <authorList>
            <consortium name="The Broad Institute Genomics Platform"/>
            <consortium name="The Broad Institute Genome Sequencing Center for Infectious Disease"/>
            <person name="Wu L."/>
            <person name="Ma J."/>
        </authorList>
    </citation>
    <scope>NUCLEOTIDE SEQUENCE [LARGE SCALE GENOMIC DNA]</scope>
    <source>
        <strain evidence="2">CCUG 56029</strain>
    </source>
</reference>
<protein>
    <recommendedName>
        <fullName evidence="3">DUF4254 domain-containing protein</fullName>
    </recommendedName>
</protein>
<keyword evidence="2" id="KW-1185">Reference proteome</keyword>
<comment type="caution">
    <text evidence="1">The sequence shown here is derived from an EMBL/GenBank/DDBJ whole genome shotgun (WGS) entry which is preliminary data.</text>
</comment>
<organism evidence="1 2">
    <name type="scientific">Deinococcus navajonensis</name>
    <dbReference type="NCBI Taxonomy" id="309884"/>
    <lineage>
        <taxon>Bacteria</taxon>
        <taxon>Thermotogati</taxon>
        <taxon>Deinococcota</taxon>
        <taxon>Deinococci</taxon>
        <taxon>Deinococcales</taxon>
        <taxon>Deinococcaceae</taxon>
        <taxon>Deinococcus</taxon>
    </lineage>
</organism>
<proteinExistence type="predicted"/>
<name>A0ABV8XSC1_9DEIO</name>
<gene>
    <name evidence="1" type="ORF">ACFOZ9_13290</name>
</gene>
<evidence type="ECO:0000313" key="2">
    <source>
        <dbReference type="Proteomes" id="UP001595998"/>
    </source>
</evidence>
<dbReference type="Proteomes" id="UP001595998">
    <property type="component" value="Unassembled WGS sequence"/>
</dbReference>
<sequence length="160" mass="18493">MRHRELRVAQLEAALLATQSANRKQHDSVMSRAVHMLPRETLACIRDQVQHWEEDPMGMERLTLSIEAKAPTPPDELDGIIDRWIEDLALAYDLGRPPRACEGAARRLRARADMWQRARLTTFSGSAVLQKFADWRHSFYRFYQGVAEILEGPSSWLPRR</sequence>
<dbReference type="EMBL" id="JBHSEH010000018">
    <property type="protein sequence ID" value="MFC4427185.1"/>
    <property type="molecule type" value="Genomic_DNA"/>
</dbReference>
<evidence type="ECO:0000313" key="1">
    <source>
        <dbReference type="EMBL" id="MFC4427185.1"/>
    </source>
</evidence>
<evidence type="ECO:0008006" key="3">
    <source>
        <dbReference type="Google" id="ProtNLM"/>
    </source>
</evidence>
<accession>A0ABV8XSC1</accession>